<comment type="similarity">
    <text evidence="2 8">Belongs to the Casparian strip membrane proteins (CASP) family.</text>
</comment>
<feature type="transmembrane region" description="Helical" evidence="8">
    <location>
        <begin position="116"/>
        <end position="135"/>
    </location>
</feature>
<evidence type="ECO:0000256" key="8">
    <source>
        <dbReference type="RuleBase" id="RU361233"/>
    </source>
</evidence>
<evidence type="ECO:0000313" key="11">
    <source>
        <dbReference type="Proteomes" id="UP000807115"/>
    </source>
</evidence>
<evidence type="ECO:0000256" key="5">
    <source>
        <dbReference type="ARBA" id="ARBA00022692"/>
    </source>
</evidence>
<comment type="caution">
    <text evidence="10">The sequence shown here is derived from an EMBL/GenBank/DDBJ whole genome shotgun (WGS) entry which is preliminary data.</text>
</comment>
<accession>A0A921R3J0</accession>
<comment type="caution">
    <text evidence="8">Lacks conserved residue(s) required for the propagation of feature annotation.</text>
</comment>
<dbReference type="InterPro" id="IPR006702">
    <property type="entry name" value="CASP_dom"/>
</dbReference>
<protein>
    <recommendedName>
        <fullName evidence="8">CASP-like protein</fullName>
    </recommendedName>
</protein>
<comment type="subcellular location">
    <subcellularLocation>
        <location evidence="1 8">Cell membrane</location>
        <topology evidence="1 8">Multi-pass membrane protein</topology>
    </subcellularLocation>
</comment>
<organism evidence="10 11">
    <name type="scientific">Sorghum bicolor</name>
    <name type="common">Sorghum</name>
    <name type="synonym">Sorghum vulgare</name>
    <dbReference type="NCBI Taxonomy" id="4558"/>
    <lineage>
        <taxon>Eukaryota</taxon>
        <taxon>Viridiplantae</taxon>
        <taxon>Streptophyta</taxon>
        <taxon>Embryophyta</taxon>
        <taxon>Tracheophyta</taxon>
        <taxon>Spermatophyta</taxon>
        <taxon>Magnoliopsida</taxon>
        <taxon>Liliopsida</taxon>
        <taxon>Poales</taxon>
        <taxon>Poaceae</taxon>
        <taxon>PACMAD clade</taxon>
        <taxon>Panicoideae</taxon>
        <taxon>Andropogonodae</taxon>
        <taxon>Andropogoneae</taxon>
        <taxon>Sorghinae</taxon>
        <taxon>Sorghum</taxon>
    </lineage>
</organism>
<dbReference type="PANTHER" id="PTHR32021:SF19">
    <property type="entry name" value="CASP-LIKE PROTEIN 5A2"/>
    <property type="match status" value="1"/>
</dbReference>
<keyword evidence="7 8" id="KW-0472">Membrane</keyword>
<dbReference type="EMBL" id="CM027683">
    <property type="protein sequence ID" value="KAG0532428.1"/>
    <property type="molecule type" value="Genomic_DNA"/>
</dbReference>
<dbReference type="Pfam" id="PF04535">
    <property type="entry name" value="CASP_dom"/>
    <property type="match status" value="1"/>
</dbReference>
<evidence type="ECO:0000313" key="10">
    <source>
        <dbReference type="EMBL" id="KAG0532428.1"/>
    </source>
</evidence>
<evidence type="ECO:0000256" key="3">
    <source>
        <dbReference type="ARBA" id="ARBA00011489"/>
    </source>
</evidence>
<evidence type="ECO:0000256" key="6">
    <source>
        <dbReference type="ARBA" id="ARBA00022989"/>
    </source>
</evidence>
<dbReference type="AlphaFoldDB" id="A0A921R3J0"/>
<dbReference type="InterPro" id="IPR045009">
    <property type="entry name" value="CASPL-5"/>
</dbReference>
<dbReference type="PANTHER" id="PTHR32021">
    <property type="entry name" value="CASP-LIKE PROTEIN 5B3"/>
    <property type="match status" value="1"/>
</dbReference>
<evidence type="ECO:0000259" key="9">
    <source>
        <dbReference type="Pfam" id="PF04535"/>
    </source>
</evidence>
<name>A0A921R3J0_SORBI</name>
<dbReference type="GO" id="GO:0005886">
    <property type="term" value="C:plasma membrane"/>
    <property type="evidence" value="ECO:0007669"/>
    <property type="project" value="UniProtKB-SubCell"/>
</dbReference>
<keyword evidence="5 8" id="KW-0812">Transmembrane</keyword>
<evidence type="ECO:0000256" key="2">
    <source>
        <dbReference type="ARBA" id="ARBA00007651"/>
    </source>
</evidence>
<comment type="subunit">
    <text evidence="3 8">Homodimer and heterodimers.</text>
</comment>
<feature type="transmembrane region" description="Helical" evidence="8">
    <location>
        <begin position="70"/>
        <end position="96"/>
    </location>
</feature>
<evidence type="ECO:0000256" key="7">
    <source>
        <dbReference type="ARBA" id="ARBA00023136"/>
    </source>
</evidence>
<dbReference type="Proteomes" id="UP000807115">
    <property type="component" value="Chromosome 4"/>
</dbReference>
<gene>
    <name evidence="10" type="ORF">BDA96_04G106400</name>
</gene>
<keyword evidence="6 8" id="KW-1133">Transmembrane helix</keyword>
<evidence type="ECO:0000256" key="1">
    <source>
        <dbReference type="ARBA" id="ARBA00004651"/>
    </source>
</evidence>
<reference evidence="10" key="1">
    <citation type="journal article" date="2019" name="BMC Genomics">
        <title>A new reference genome for Sorghum bicolor reveals high levels of sequence similarity between sweet and grain genotypes: implications for the genetics of sugar metabolism.</title>
        <authorList>
            <person name="Cooper E.A."/>
            <person name="Brenton Z.W."/>
            <person name="Flinn B.S."/>
            <person name="Jenkins J."/>
            <person name="Shu S."/>
            <person name="Flowers D."/>
            <person name="Luo F."/>
            <person name="Wang Y."/>
            <person name="Xia P."/>
            <person name="Barry K."/>
            <person name="Daum C."/>
            <person name="Lipzen A."/>
            <person name="Yoshinaga Y."/>
            <person name="Schmutz J."/>
            <person name="Saski C."/>
            <person name="Vermerris W."/>
            <person name="Kresovich S."/>
        </authorList>
    </citation>
    <scope>NUCLEOTIDE SEQUENCE</scope>
</reference>
<evidence type="ECO:0000256" key="4">
    <source>
        <dbReference type="ARBA" id="ARBA00022475"/>
    </source>
</evidence>
<proteinExistence type="inferred from homology"/>
<reference evidence="10" key="2">
    <citation type="submission" date="2020-10" db="EMBL/GenBank/DDBJ databases">
        <authorList>
            <person name="Cooper E.A."/>
            <person name="Brenton Z.W."/>
            <person name="Flinn B.S."/>
            <person name="Jenkins J."/>
            <person name="Shu S."/>
            <person name="Flowers D."/>
            <person name="Luo F."/>
            <person name="Wang Y."/>
            <person name="Xia P."/>
            <person name="Barry K."/>
            <person name="Daum C."/>
            <person name="Lipzen A."/>
            <person name="Yoshinaga Y."/>
            <person name="Schmutz J."/>
            <person name="Saski C."/>
            <person name="Vermerris W."/>
            <person name="Kresovich S."/>
        </authorList>
    </citation>
    <scope>NUCLEOTIDE SEQUENCE</scope>
</reference>
<feature type="transmembrane region" description="Helical" evidence="8">
    <location>
        <begin position="41"/>
        <end position="58"/>
    </location>
</feature>
<feature type="domain" description="Casparian strip membrane protein" evidence="9">
    <location>
        <begin position="46"/>
        <end position="138"/>
    </location>
</feature>
<sequence>MLASHPQVHPLDLQLPAAPVGLPPRVLAKDLPGMLGTPGGLFLYMMQIAFATVSLLFLSYSMSFNTLKIFWYLVAANILICTWSLCIGILDSYAVLVKRSFRSYWALAFFAIGDEIAWLLTFTGASAVAGISHFVNSDITICSDK</sequence>
<keyword evidence="4 8" id="KW-1003">Cell membrane</keyword>